<keyword evidence="12" id="KW-1185">Reference proteome</keyword>
<keyword evidence="7 10" id="KW-1133">Transmembrane helix</keyword>
<gene>
    <name evidence="11" type="ORF">EGW08_002874</name>
</gene>
<accession>A0A433U6D2</accession>
<evidence type="ECO:0000313" key="11">
    <source>
        <dbReference type="EMBL" id="RUS89354.1"/>
    </source>
</evidence>
<comment type="caution">
    <text evidence="11">The sequence shown here is derived from an EMBL/GenBank/DDBJ whole genome shotgun (WGS) entry which is preliminary data.</text>
</comment>
<evidence type="ECO:0000256" key="1">
    <source>
        <dbReference type="ARBA" id="ARBA00004434"/>
    </source>
</evidence>
<evidence type="ECO:0000256" key="8">
    <source>
        <dbReference type="ARBA" id="ARBA00023128"/>
    </source>
</evidence>
<organism evidence="11 12">
    <name type="scientific">Elysia chlorotica</name>
    <name type="common">Eastern emerald elysia</name>
    <name type="synonym">Sea slug</name>
    <dbReference type="NCBI Taxonomy" id="188477"/>
    <lineage>
        <taxon>Eukaryota</taxon>
        <taxon>Metazoa</taxon>
        <taxon>Spiralia</taxon>
        <taxon>Lophotrochozoa</taxon>
        <taxon>Mollusca</taxon>
        <taxon>Gastropoda</taxon>
        <taxon>Heterobranchia</taxon>
        <taxon>Euthyneura</taxon>
        <taxon>Panpulmonata</taxon>
        <taxon>Sacoglossa</taxon>
        <taxon>Placobranchoidea</taxon>
        <taxon>Plakobranchidae</taxon>
        <taxon>Elysia</taxon>
    </lineage>
</organism>
<evidence type="ECO:0000256" key="2">
    <source>
        <dbReference type="ARBA" id="ARBA00004673"/>
    </source>
</evidence>
<proteinExistence type="inferred from homology"/>
<keyword evidence="6" id="KW-0809">Transit peptide</keyword>
<comment type="pathway">
    <text evidence="2">Energy metabolism; oxidative phosphorylation.</text>
</comment>
<evidence type="ECO:0000256" key="10">
    <source>
        <dbReference type="SAM" id="Phobius"/>
    </source>
</evidence>
<keyword evidence="4 10" id="KW-0812">Transmembrane</keyword>
<keyword evidence="9 10" id="KW-0472">Membrane</keyword>
<reference evidence="11 12" key="1">
    <citation type="submission" date="2019-01" db="EMBL/GenBank/DDBJ databases">
        <title>A draft genome assembly of the solar-powered sea slug Elysia chlorotica.</title>
        <authorList>
            <person name="Cai H."/>
            <person name="Li Q."/>
            <person name="Fang X."/>
            <person name="Li J."/>
            <person name="Curtis N.E."/>
            <person name="Altenburger A."/>
            <person name="Shibata T."/>
            <person name="Feng M."/>
            <person name="Maeda T."/>
            <person name="Schwartz J.A."/>
            <person name="Shigenobu S."/>
            <person name="Lundholm N."/>
            <person name="Nishiyama T."/>
            <person name="Yang H."/>
            <person name="Hasebe M."/>
            <person name="Li S."/>
            <person name="Pierce S.K."/>
            <person name="Wang J."/>
        </authorList>
    </citation>
    <scope>NUCLEOTIDE SEQUENCE [LARGE SCALE GENOMIC DNA]</scope>
    <source>
        <strain evidence="11">EC2010</strain>
        <tissue evidence="11">Whole organism of an adult</tissue>
    </source>
</reference>
<dbReference type="EMBL" id="RQTK01000058">
    <property type="protein sequence ID" value="RUS89354.1"/>
    <property type="molecule type" value="Genomic_DNA"/>
</dbReference>
<evidence type="ECO:0000256" key="4">
    <source>
        <dbReference type="ARBA" id="ARBA00022692"/>
    </source>
</evidence>
<evidence type="ECO:0000256" key="6">
    <source>
        <dbReference type="ARBA" id="ARBA00022946"/>
    </source>
</evidence>
<dbReference type="AlphaFoldDB" id="A0A433U6D2"/>
<dbReference type="Pfam" id="PF02935">
    <property type="entry name" value="COX7C"/>
    <property type="match status" value="1"/>
</dbReference>
<dbReference type="Proteomes" id="UP000271974">
    <property type="component" value="Unassembled WGS sequence"/>
</dbReference>
<evidence type="ECO:0000256" key="5">
    <source>
        <dbReference type="ARBA" id="ARBA00022792"/>
    </source>
</evidence>
<dbReference type="GO" id="GO:0045277">
    <property type="term" value="C:respiratory chain complex IV"/>
    <property type="evidence" value="ECO:0007669"/>
    <property type="project" value="InterPro"/>
</dbReference>
<dbReference type="UniPathway" id="UPA00705"/>
<comment type="subcellular location">
    <subcellularLocation>
        <location evidence="1">Mitochondrion inner membrane</location>
        <topology evidence="1">Single-pass membrane protein</topology>
    </subcellularLocation>
</comment>
<dbReference type="GO" id="GO:0005743">
    <property type="term" value="C:mitochondrial inner membrane"/>
    <property type="evidence" value="ECO:0007669"/>
    <property type="project" value="UniProtKB-SubCell"/>
</dbReference>
<evidence type="ECO:0000256" key="7">
    <source>
        <dbReference type="ARBA" id="ARBA00022989"/>
    </source>
</evidence>
<dbReference type="Gene3D" id="4.10.49.10">
    <property type="entry name" value="Cytochrome c oxidase subunit VIIc"/>
    <property type="match status" value="1"/>
</dbReference>
<dbReference type="InterPro" id="IPR004202">
    <property type="entry name" value="COX7C/Cox8"/>
</dbReference>
<dbReference type="PANTHER" id="PTHR13313">
    <property type="entry name" value="CYTOCHROME C OXIDASE SUBUNIT VIIC"/>
    <property type="match status" value="1"/>
</dbReference>
<name>A0A433U6D2_ELYCH</name>
<dbReference type="PANTHER" id="PTHR13313:SF0">
    <property type="entry name" value="CYTOCHROME C OXIDASE SUBUNIT 7C, MITOCHONDRIAL"/>
    <property type="match status" value="1"/>
</dbReference>
<dbReference type="OrthoDB" id="9974841at2759"/>
<evidence type="ECO:0000313" key="12">
    <source>
        <dbReference type="Proteomes" id="UP000271974"/>
    </source>
</evidence>
<keyword evidence="8" id="KW-0496">Mitochondrion</keyword>
<dbReference type="InterPro" id="IPR036636">
    <property type="entry name" value="COX7C/Cox8_sf"/>
</dbReference>
<dbReference type="SUPFAM" id="SSF81427">
    <property type="entry name" value="Mitochondrial cytochrome c oxidase subunit VIIc (aka VIIIa)"/>
    <property type="match status" value="1"/>
</dbReference>
<keyword evidence="5" id="KW-0999">Mitochondrion inner membrane</keyword>
<evidence type="ECO:0000256" key="3">
    <source>
        <dbReference type="ARBA" id="ARBA00010514"/>
    </source>
</evidence>
<evidence type="ECO:0000256" key="9">
    <source>
        <dbReference type="ARBA" id="ARBA00023136"/>
    </source>
</evidence>
<dbReference type="GO" id="GO:0006123">
    <property type="term" value="P:mitochondrial electron transport, cytochrome c to oxygen"/>
    <property type="evidence" value="ECO:0007669"/>
    <property type="project" value="InterPro"/>
</dbReference>
<feature type="transmembrane region" description="Helical" evidence="10">
    <location>
        <begin position="55"/>
        <end position="74"/>
    </location>
</feature>
<sequence length="113" mass="12853">MLPLRNLARKELIIGLPTSLKRLLSTSRTLMSQEWQQQGVAGSNLPFPINCKYKLTVMFALFFSSGFSAPFLIARRHLILVNSKEPPAPPQQLTTIVCFEEKEQTEVDFFPQD</sequence>
<comment type="similarity">
    <text evidence="3">Belongs to the cytochrome c oxidase VIIc family.</text>
</comment>
<protein>
    <submittedName>
        <fullName evidence="11">Uncharacterized protein</fullName>
    </submittedName>
</protein>